<proteinExistence type="predicted"/>
<dbReference type="RefSeq" id="WP_249308189.1">
    <property type="nucleotide sequence ID" value="NZ_JACRSZ010000007.1"/>
</dbReference>
<evidence type="ECO:0000313" key="2">
    <source>
        <dbReference type="Proteomes" id="UP000657421"/>
    </source>
</evidence>
<evidence type="ECO:0000313" key="1">
    <source>
        <dbReference type="EMBL" id="MBC8573163.1"/>
    </source>
</evidence>
<accession>A0ABR7NBQ8</accession>
<gene>
    <name evidence="1" type="ORF">H8716_08715</name>
</gene>
<organism evidence="1 2">
    <name type="scientific">Jingyaoa shaoxingensis</name>
    <dbReference type="NCBI Taxonomy" id="2763671"/>
    <lineage>
        <taxon>Bacteria</taxon>
        <taxon>Bacillati</taxon>
        <taxon>Bacillota</taxon>
        <taxon>Clostridia</taxon>
        <taxon>Lachnospirales</taxon>
        <taxon>Lachnospiraceae</taxon>
        <taxon>Jingyaoa</taxon>
    </lineage>
</organism>
<protein>
    <submittedName>
        <fullName evidence="1">Uncharacterized protein</fullName>
    </submittedName>
</protein>
<comment type="caution">
    <text evidence="1">The sequence shown here is derived from an EMBL/GenBank/DDBJ whole genome shotgun (WGS) entry which is preliminary data.</text>
</comment>
<dbReference type="Proteomes" id="UP000657421">
    <property type="component" value="Unassembled WGS sequence"/>
</dbReference>
<reference evidence="1 2" key="1">
    <citation type="submission" date="2020-08" db="EMBL/GenBank/DDBJ databases">
        <title>Genome public.</title>
        <authorList>
            <person name="Liu C."/>
            <person name="Sun Q."/>
        </authorList>
    </citation>
    <scope>NUCLEOTIDE SEQUENCE [LARGE SCALE GENOMIC DNA]</scope>
    <source>
        <strain evidence="1 2">NSJ-46</strain>
    </source>
</reference>
<dbReference type="EMBL" id="JACRSZ010000007">
    <property type="protein sequence ID" value="MBC8573163.1"/>
    <property type="molecule type" value="Genomic_DNA"/>
</dbReference>
<sequence length="344" mass="40737">MPMFDIPKEIDEKKDINDFMRKIQEETKPEKCILCGKEQTSFCNSHSVPKMVLKNIAKAGKLYHANKLIEIPVIDKEKGISNSGTFHFICRDCDSKLFQEYENVDALQEIPTEKMLAEIALKDILLMLSKRNQEKRIYQKGKQKGILQNVEVMEEIQQLDNKDYMDELNLYKDVLYKNSCNNFKIIMWKKIPCVVPIATQTLVALPKDTEGIEINNIYDMRPEVRMQNIHTGVFPMNDYSIVYAFYHRRDRLYRRLHHQMNCMSLEKKLELINYWIFKYTENYYISPEIQIVIDKDDKLKELSRENNGMPNLGYVTTMDFLFHKDEIKPSEVTNLLREMYAVKK</sequence>
<name>A0ABR7NBQ8_9FIRM</name>
<keyword evidence="2" id="KW-1185">Reference proteome</keyword>